<organism evidence="3">
    <name type="scientific">Perkinsus marinus (strain ATCC 50983 / TXsc)</name>
    <dbReference type="NCBI Taxonomy" id="423536"/>
    <lineage>
        <taxon>Eukaryota</taxon>
        <taxon>Sar</taxon>
        <taxon>Alveolata</taxon>
        <taxon>Perkinsozoa</taxon>
        <taxon>Perkinsea</taxon>
        <taxon>Perkinsida</taxon>
        <taxon>Perkinsidae</taxon>
        <taxon>Perkinsus</taxon>
    </lineage>
</organism>
<dbReference type="GO" id="GO:0006271">
    <property type="term" value="P:DNA strand elongation involved in DNA replication"/>
    <property type="evidence" value="ECO:0007669"/>
    <property type="project" value="TreeGrafter"/>
</dbReference>
<name>C5L0A6_PERM5</name>
<sequence length="396" mass="43191">MSTALKDTFTVISSALQDGYSVQVGDITTELPGMSLDTARKCLFAYAKKHSRDVEVDFCILGTIGMGNTDMVIVTGKEGLDQASLKFDRILTRYVYRLRAVGKESHYRRALSPHALAPTVLHATTSDKCREIVTDVKQIAPKVHEVPLSATQIEITKAQEKANPLAAMFAKAAQKKAAKEKDARDEKLVSKEKPKSPARAKASKTARGKANPKTKLTATTPKKVSPSRSPMETDEEEEDEDDIMVMPKRKRRGDTMAKRQREATPEKKKVEEPKAPSVSAGLFGEDDEEEKETGERPGDENSSLEHNGGDTIEVKRRKKTTETNFSLGEGGYMEVQDVVGFKEVTETVKRAAPVAAKPKAKSGASGLARGTKRGGGGNAASHSHQTKLTSFFTKKN</sequence>
<dbReference type="EMBL" id="GG677981">
    <property type="protein sequence ID" value="EER09964.1"/>
    <property type="molecule type" value="Genomic_DNA"/>
</dbReference>
<feature type="compositionally biased region" description="Basic and acidic residues" evidence="1">
    <location>
        <begin position="177"/>
        <end position="195"/>
    </location>
</feature>
<proteinExistence type="predicted"/>
<dbReference type="PANTHER" id="PTHR17598">
    <property type="entry name" value="DNA POLYMERASE DELTA SUBUNIT 3"/>
    <property type="match status" value="1"/>
</dbReference>
<dbReference type="InParanoid" id="C5L0A6"/>
<gene>
    <name evidence="2" type="ORF">Pmar_PMAR018609</name>
</gene>
<dbReference type="InterPro" id="IPR019038">
    <property type="entry name" value="POLD3"/>
</dbReference>
<accession>C5L0A6</accession>
<dbReference type="GO" id="GO:1904161">
    <property type="term" value="P:DNA synthesis involved in UV-damage excision repair"/>
    <property type="evidence" value="ECO:0007669"/>
    <property type="project" value="TreeGrafter"/>
</dbReference>
<feature type="compositionally biased region" description="Low complexity" evidence="1">
    <location>
        <begin position="353"/>
        <end position="369"/>
    </location>
</feature>
<dbReference type="GeneID" id="9038073"/>
<dbReference type="PANTHER" id="PTHR17598:SF13">
    <property type="entry name" value="DNA POLYMERASE DELTA SUBUNIT 3"/>
    <property type="match status" value="1"/>
</dbReference>
<reference evidence="2 3" key="1">
    <citation type="submission" date="2008-07" db="EMBL/GenBank/DDBJ databases">
        <authorList>
            <person name="El-Sayed N."/>
            <person name="Caler E."/>
            <person name="Inman J."/>
            <person name="Amedeo P."/>
            <person name="Hass B."/>
            <person name="Wortman J."/>
        </authorList>
    </citation>
    <scope>NUCLEOTIDE SEQUENCE [LARGE SCALE GENOMIC DNA]</scope>
    <source>
        <strain evidence="3">ATCC 50983 / TXsc</strain>
    </source>
</reference>
<evidence type="ECO:0000313" key="2">
    <source>
        <dbReference type="EMBL" id="EER09964.1"/>
    </source>
</evidence>
<dbReference type="GO" id="GO:0003887">
    <property type="term" value="F:DNA-directed DNA polymerase activity"/>
    <property type="evidence" value="ECO:0007669"/>
    <property type="project" value="TreeGrafter"/>
</dbReference>
<feature type="compositionally biased region" description="Basic and acidic residues" evidence="1">
    <location>
        <begin position="253"/>
        <end position="274"/>
    </location>
</feature>
<feature type="compositionally biased region" description="Basic residues" evidence="1">
    <location>
        <begin position="196"/>
        <end position="212"/>
    </location>
</feature>
<dbReference type="AlphaFoldDB" id="C5L0A6"/>
<dbReference type="GO" id="GO:0043625">
    <property type="term" value="C:delta DNA polymerase complex"/>
    <property type="evidence" value="ECO:0007669"/>
    <property type="project" value="InterPro"/>
</dbReference>
<protein>
    <submittedName>
        <fullName evidence="2">Chromo domain protein cec-1, putative</fullName>
    </submittedName>
</protein>
<dbReference type="Proteomes" id="UP000007800">
    <property type="component" value="Unassembled WGS sequence"/>
</dbReference>
<keyword evidence="3" id="KW-1185">Reference proteome</keyword>
<dbReference type="GO" id="GO:0006297">
    <property type="term" value="P:nucleotide-excision repair, DNA gap filling"/>
    <property type="evidence" value="ECO:0007669"/>
    <property type="project" value="TreeGrafter"/>
</dbReference>
<evidence type="ECO:0000256" key="1">
    <source>
        <dbReference type="SAM" id="MobiDB-lite"/>
    </source>
</evidence>
<feature type="compositionally biased region" description="Acidic residues" evidence="1">
    <location>
        <begin position="232"/>
        <end position="243"/>
    </location>
</feature>
<feature type="compositionally biased region" description="Polar residues" evidence="1">
    <location>
        <begin position="381"/>
        <end position="396"/>
    </location>
</feature>
<feature type="compositionally biased region" description="Low complexity" evidence="1">
    <location>
        <begin position="213"/>
        <end position="223"/>
    </location>
</feature>
<evidence type="ECO:0000313" key="3">
    <source>
        <dbReference type="Proteomes" id="UP000007800"/>
    </source>
</evidence>
<dbReference type="RefSeq" id="XP_002778169.1">
    <property type="nucleotide sequence ID" value="XM_002778123.1"/>
</dbReference>
<feature type="region of interest" description="Disordered" evidence="1">
    <location>
        <begin position="353"/>
        <end position="396"/>
    </location>
</feature>
<feature type="region of interest" description="Disordered" evidence="1">
    <location>
        <begin position="177"/>
        <end position="323"/>
    </location>
</feature>